<organism evidence="7 8">
    <name type="scientific">Arenicella xantha</name>
    <dbReference type="NCBI Taxonomy" id="644221"/>
    <lineage>
        <taxon>Bacteria</taxon>
        <taxon>Pseudomonadati</taxon>
        <taxon>Pseudomonadota</taxon>
        <taxon>Gammaproteobacteria</taxon>
        <taxon>Arenicellales</taxon>
        <taxon>Arenicellaceae</taxon>
        <taxon>Arenicella</taxon>
    </lineage>
</organism>
<dbReference type="Pfam" id="PF06271">
    <property type="entry name" value="RDD"/>
    <property type="match status" value="1"/>
</dbReference>
<evidence type="ECO:0000313" key="8">
    <source>
        <dbReference type="Proteomes" id="UP000253083"/>
    </source>
</evidence>
<dbReference type="InterPro" id="IPR010432">
    <property type="entry name" value="RDD"/>
</dbReference>
<dbReference type="InParanoid" id="A0A395JFV6"/>
<dbReference type="PANTHER" id="PTHR38480">
    <property type="entry name" value="SLR0254 PROTEIN"/>
    <property type="match status" value="1"/>
</dbReference>
<evidence type="ECO:0000256" key="1">
    <source>
        <dbReference type="ARBA" id="ARBA00004141"/>
    </source>
</evidence>
<evidence type="ECO:0000256" key="5">
    <source>
        <dbReference type="SAM" id="Phobius"/>
    </source>
</evidence>
<accession>A0A395JFV6</accession>
<feature type="domain" description="RDD" evidence="6">
    <location>
        <begin position="22"/>
        <end position="144"/>
    </location>
</feature>
<evidence type="ECO:0000256" key="2">
    <source>
        <dbReference type="ARBA" id="ARBA00022692"/>
    </source>
</evidence>
<evidence type="ECO:0000313" key="7">
    <source>
        <dbReference type="EMBL" id="RBP48301.1"/>
    </source>
</evidence>
<dbReference type="AlphaFoldDB" id="A0A395JFV6"/>
<comment type="subcellular location">
    <subcellularLocation>
        <location evidence="1">Membrane</location>
        <topology evidence="1">Multi-pass membrane protein</topology>
    </subcellularLocation>
</comment>
<reference evidence="7 8" key="1">
    <citation type="submission" date="2018-06" db="EMBL/GenBank/DDBJ databases">
        <title>Genomic Encyclopedia of Type Strains, Phase IV (KMG-IV): sequencing the most valuable type-strain genomes for metagenomic binning, comparative biology and taxonomic classification.</title>
        <authorList>
            <person name="Goeker M."/>
        </authorList>
    </citation>
    <scope>NUCLEOTIDE SEQUENCE [LARGE SCALE GENOMIC DNA]</scope>
    <source>
        <strain evidence="7 8">DSM 24032</strain>
    </source>
</reference>
<name>A0A395JFV6_9GAMM</name>
<dbReference type="GO" id="GO:0016020">
    <property type="term" value="C:membrane"/>
    <property type="evidence" value="ECO:0007669"/>
    <property type="project" value="UniProtKB-SubCell"/>
</dbReference>
<keyword evidence="4 5" id="KW-0472">Membrane</keyword>
<evidence type="ECO:0000256" key="4">
    <source>
        <dbReference type="ARBA" id="ARBA00023136"/>
    </source>
</evidence>
<evidence type="ECO:0000259" key="6">
    <source>
        <dbReference type="Pfam" id="PF06271"/>
    </source>
</evidence>
<keyword evidence="8" id="KW-1185">Reference proteome</keyword>
<keyword evidence="3 5" id="KW-1133">Transmembrane helix</keyword>
<feature type="transmembrane region" description="Helical" evidence="5">
    <location>
        <begin position="35"/>
        <end position="53"/>
    </location>
</feature>
<dbReference type="Proteomes" id="UP000253083">
    <property type="component" value="Unassembled WGS sequence"/>
</dbReference>
<protein>
    <submittedName>
        <fullName evidence="7">Putative RDD family membrane protein YckC</fullName>
    </submittedName>
</protein>
<comment type="caution">
    <text evidence="7">The sequence shown here is derived from an EMBL/GenBank/DDBJ whole genome shotgun (WGS) entry which is preliminary data.</text>
</comment>
<sequence>MKFDTICLVETPEGIDLHAELVGLVPRSLAYGIDLLVRIGILTVFGIAVALTGGKLGGLWLVAYFLLEWGYPVAFEVYRNGQTIGKKAFNIKVVNDDLTPIQFGPSLVRNLLRTADIFPFFYVFGAISICLTSRFQRLGDLAAGTVVIYAEEPAYDSSALDDVTPVTPVMALSEAQQTAFINFSLNRGNLSQARQQEIAEIIRDVIPQRIDDPVDYVRGVGKWLLGAK</sequence>
<dbReference type="RefSeq" id="WP_211317049.1">
    <property type="nucleotide sequence ID" value="NZ_QNRT01000008.1"/>
</dbReference>
<dbReference type="EMBL" id="QNRT01000008">
    <property type="protein sequence ID" value="RBP48301.1"/>
    <property type="molecule type" value="Genomic_DNA"/>
</dbReference>
<dbReference type="PANTHER" id="PTHR38480:SF1">
    <property type="entry name" value="SLR0254 PROTEIN"/>
    <property type="match status" value="1"/>
</dbReference>
<proteinExistence type="predicted"/>
<evidence type="ECO:0000256" key="3">
    <source>
        <dbReference type="ARBA" id="ARBA00022989"/>
    </source>
</evidence>
<gene>
    <name evidence="7" type="ORF">DFR28_10830</name>
</gene>
<feature type="transmembrane region" description="Helical" evidence="5">
    <location>
        <begin position="59"/>
        <end position="78"/>
    </location>
</feature>
<keyword evidence="2 5" id="KW-0812">Transmembrane</keyword>